<dbReference type="SUPFAM" id="SSF48452">
    <property type="entry name" value="TPR-like"/>
    <property type="match status" value="1"/>
</dbReference>
<accession>A0ABS7Z7E8</accession>
<dbReference type="CDD" id="cd08977">
    <property type="entry name" value="SusD"/>
    <property type="match status" value="1"/>
</dbReference>
<evidence type="ECO:0000256" key="5">
    <source>
        <dbReference type="ARBA" id="ARBA00023237"/>
    </source>
</evidence>
<dbReference type="InterPro" id="IPR012944">
    <property type="entry name" value="SusD_RagB_dom"/>
</dbReference>
<name>A0ABS7Z7E8_9SPHI</name>
<comment type="caution">
    <text evidence="8">The sequence shown here is derived from an EMBL/GenBank/DDBJ whole genome shotgun (WGS) entry which is preliminary data.</text>
</comment>
<dbReference type="EMBL" id="JADEYP010000023">
    <property type="protein sequence ID" value="MCA5005913.1"/>
    <property type="molecule type" value="Genomic_DNA"/>
</dbReference>
<reference evidence="8" key="1">
    <citation type="submission" date="2020-10" db="EMBL/GenBank/DDBJ databases">
        <authorList>
            <person name="Lu T."/>
            <person name="Wang Q."/>
            <person name="Han X."/>
        </authorList>
    </citation>
    <scope>NUCLEOTIDE SEQUENCE</scope>
    <source>
        <strain evidence="8">WQ 366</strain>
    </source>
</reference>
<evidence type="ECO:0000259" key="7">
    <source>
        <dbReference type="Pfam" id="PF14322"/>
    </source>
</evidence>
<comment type="similarity">
    <text evidence="2">Belongs to the SusD family.</text>
</comment>
<evidence type="ECO:0000256" key="2">
    <source>
        <dbReference type="ARBA" id="ARBA00006275"/>
    </source>
</evidence>
<evidence type="ECO:0000313" key="8">
    <source>
        <dbReference type="EMBL" id="MCA5005913.1"/>
    </source>
</evidence>
<dbReference type="Proteomes" id="UP001165302">
    <property type="component" value="Unassembled WGS sequence"/>
</dbReference>
<proteinExistence type="inferred from homology"/>
<evidence type="ECO:0000256" key="3">
    <source>
        <dbReference type="ARBA" id="ARBA00022729"/>
    </source>
</evidence>
<keyword evidence="9" id="KW-1185">Reference proteome</keyword>
<organism evidence="8 9">
    <name type="scientific">Sphingobacterium bovistauri</name>
    <dbReference type="NCBI Taxonomy" id="2781959"/>
    <lineage>
        <taxon>Bacteria</taxon>
        <taxon>Pseudomonadati</taxon>
        <taxon>Bacteroidota</taxon>
        <taxon>Sphingobacteriia</taxon>
        <taxon>Sphingobacteriales</taxon>
        <taxon>Sphingobacteriaceae</taxon>
        <taxon>Sphingobacterium</taxon>
    </lineage>
</organism>
<keyword evidence="4" id="KW-0472">Membrane</keyword>
<dbReference type="InterPro" id="IPR033985">
    <property type="entry name" value="SusD-like_N"/>
</dbReference>
<dbReference type="PROSITE" id="PS51257">
    <property type="entry name" value="PROKAR_LIPOPROTEIN"/>
    <property type="match status" value="1"/>
</dbReference>
<protein>
    <submittedName>
        <fullName evidence="8">RagB/SusD family nutrient uptake outer membrane protein</fullName>
    </submittedName>
</protein>
<feature type="domain" description="SusD-like N-terminal" evidence="7">
    <location>
        <begin position="124"/>
        <end position="243"/>
    </location>
</feature>
<evidence type="ECO:0000313" key="9">
    <source>
        <dbReference type="Proteomes" id="UP001165302"/>
    </source>
</evidence>
<dbReference type="RefSeq" id="WP_225554122.1">
    <property type="nucleotide sequence ID" value="NZ_JADEYP010000023.1"/>
</dbReference>
<dbReference type="Pfam" id="PF07980">
    <property type="entry name" value="SusD_RagB"/>
    <property type="match status" value="1"/>
</dbReference>
<keyword evidence="5" id="KW-0998">Cell outer membrane</keyword>
<feature type="domain" description="RagB/SusD" evidence="6">
    <location>
        <begin position="391"/>
        <end position="516"/>
    </location>
</feature>
<sequence length="519" mass="60246">MKRIYIYLSIATTLLISSCGKDWLKVVPTDTMTGNNYWQTEEDIKMFIGGLYSNFRIATMNQSFFPSTGDLRAAPIIRNAGSNASYDDFNWLDYIRDNNLDAIFSYYSNANKRDWGYKNDFFGFHQIKNWKSFYKVIGAANIAQYELSKLEDGIISEQKKRQYIAEAVFMRNLSYFFLVRLFGDVAYYTDAYYSESLVRTPMLEVLQKVDADVAEHYKDLPWTQTNVTEVGNRPMRGSALALMMHVNMWLAGFSESNKTEYYTRTTVLGKELIEENTGAYDLLPLSRTKEIFKGRTKEGLFEITQNFNYGELFHLSAMYADNFLRYPYKRPEIVNSYLHYSSNFMLMMYPLGQPDNRKSVWFEEQNLYQPNGRFVFLKTLNVFRAEGEDTNPDDNFIVFRYADAILLRAEALAELGGGANEQEAISLVNRIRNRAGATPISALTGENLKDFIWWERVRELLGEGHFYYDLVRTKKILSGSYCIPISIDAFYKGAWTWPIDQSALNNNPYMTLNTYWSSK</sequence>
<dbReference type="Pfam" id="PF14322">
    <property type="entry name" value="SusD-like_3"/>
    <property type="match status" value="1"/>
</dbReference>
<evidence type="ECO:0000256" key="1">
    <source>
        <dbReference type="ARBA" id="ARBA00004442"/>
    </source>
</evidence>
<keyword evidence="3" id="KW-0732">Signal</keyword>
<dbReference type="Gene3D" id="1.25.40.390">
    <property type="match status" value="1"/>
</dbReference>
<evidence type="ECO:0000256" key="4">
    <source>
        <dbReference type="ARBA" id="ARBA00023136"/>
    </source>
</evidence>
<evidence type="ECO:0000259" key="6">
    <source>
        <dbReference type="Pfam" id="PF07980"/>
    </source>
</evidence>
<dbReference type="InterPro" id="IPR011990">
    <property type="entry name" value="TPR-like_helical_dom_sf"/>
</dbReference>
<gene>
    <name evidence="8" type="ORF">IPZ78_12205</name>
</gene>
<comment type="subcellular location">
    <subcellularLocation>
        <location evidence="1">Cell outer membrane</location>
    </subcellularLocation>
</comment>